<feature type="compositionally biased region" description="Polar residues" evidence="1">
    <location>
        <begin position="174"/>
        <end position="185"/>
    </location>
</feature>
<feature type="compositionally biased region" description="Basic and acidic residues" evidence="1">
    <location>
        <begin position="437"/>
        <end position="450"/>
    </location>
</feature>
<feature type="compositionally biased region" description="Basic and acidic residues" evidence="1">
    <location>
        <begin position="387"/>
        <end position="403"/>
    </location>
</feature>
<dbReference type="Proteomes" id="UP000297910">
    <property type="component" value="Unassembled WGS sequence"/>
</dbReference>
<name>A0A4Z1FDJ0_9HELO</name>
<proteinExistence type="predicted"/>
<feature type="compositionally biased region" description="Basic and acidic residues" evidence="1">
    <location>
        <begin position="146"/>
        <end position="173"/>
    </location>
</feature>
<keyword evidence="3" id="KW-1185">Reference proteome</keyword>
<feature type="compositionally biased region" description="Low complexity" evidence="1">
    <location>
        <begin position="413"/>
        <end position="426"/>
    </location>
</feature>
<accession>A0A4Z1FDJ0</accession>
<feature type="compositionally biased region" description="Basic and acidic residues" evidence="1">
    <location>
        <begin position="349"/>
        <end position="367"/>
    </location>
</feature>
<comment type="caution">
    <text evidence="2">The sequence shown here is derived from an EMBL/GenBank/DDBJ whole genome shotgun (WGS) entry which is preliminary data.</text>
</comment>
<sequence length="483" mass="53596">MSLFMDSPTSHKFINRSYKNDVPVQPYHQYKCIEAIDNKMASRKTYRWSESANGLKEDKNGKYDADGDKITTFRWNSKGKLVSDINGKIDEHEKEVTKYKYCEKDNDYRRHVGGRYTRKDVDDFLSGTKPAPKKSTLTAGFNQQKRKAEREEDRIALENERVERAGAAEDRQSQSRGEPSRASTGGRSGGQPRTTSRNRRRESPRGRTLTAEQIARQTREEVEATALYHENVPVPERQPVGSQNSSDRPPSYGKHEGDYTGIQIAGPTEGPHNRNAPPFFSVPPSIPKPTGQTPNLGRQLPKDTKPATSWAGRRNLAAPPSYSSDELERRNKLFNSDEGDLEYPSGSDDVFHMSDFKKTLSSSDEKSVPTSPPEPKTAPKKGSSSSKARESTPGKKSSAEKAPMKNPFTAKTLSGDSLLGDSESSLPKSLAQQGRSRTGDRGSSKRETSAQRRKGKQPVKTGGDPAKGSSSRRHHRSSNPDNL</sequence>
<evidence type="ECO:0000313" key="2">
    <source>
        <dbReference type="EMBL" id="TGO21369.1"/>
    </source>
</evidence>
<dbReference type="AlphaFoldDB" id="A0A4Z1FDJ0"/>
<evidence type="ECO:0000313" key="3">
    <source>
        <dbReference type="Proteomes" id="UP000297910"/>
    </source>
</evidence>
<protein>
    <submittedName>
        <fullName evidence="2">Uncharacterized protein</fullName>
    </submittedName>
</protein>
<evidence type="ECO:0000256" key="1">
    <source>
        <dbReference type="SAM" id="MobiDB-lite"/>
    </source>
</evidence>
<reference evidence="2 3" key="1">
    <citation type="submission" date="2017-12" db="EMBL/GenBank/DDBJ databases">
        <title>Comparative genomics of Botrytis spp.</title>
        <authorList>
            <person name="Valero-Jimenez C.A."/>
            <person name="Tapia P."/>
            <person name="Veloso J."/>
            <person name="Silva-Moreno E."/>
            <person name="Staats M."/>
            <person name="Valdes J.H."/>
            <person name="Van Kan J.A.L."/>
        </authorList>
    </citation>
    <scope>NUCLEOTIDE SEQUENCE [LARGE SCALE GENOMIC DNA]</scope>
    <source>
        <strain evidence="2 3">Bp0003</strain>
    </source>
</reference>
<feature type="region of interest" description="Disordered" evidence="1">
    <location>
        <begin position="120"/>
        <end position="483"/>
    </location>
</feature>
<gene>
    <name evidence="2" type="ORF">BPAE_0224g00170</name>
</gene>
<organism evidence="2 3">
    <name type="scientific">Botrytis paeoniae</name>
    <dbReference type="NCBI Taxonomy" id="278948"/>
    <lineage>
        <taxon>Eukaryota</taxon>
        <taxon>Fungi</taxon>
        <taxon>Dikarya</taxon>
        <taxon>Ascomycota</taxon>
        <taxon>Pezizomycotina</taxon>
        <taxon>Leotiomycetes</taxon>
        <taxon>Helotiales</taxon>
        <taxon>Sclerotiniaceae</taxon>
        <taxon>Botrytis</taxon>
    </lineage>
</organism>
<dbReference type="EMBL" id="PQXI01000223">
    <property type="protein sequence ID" value="TGO21369.1"/>
    <property type="molecule type" value="Genomic_DNA"/>
</dbReference>